<dbReference type="NCBIfam" id="NF002868">
    <property type="entry name" value="PRK03180.1"/>
    <property type="match status" value="1"/>
</dbReference>
<dbReference type="PROSITE" id="PS00697">
    <property type="entry name" value="DNA_LIGASE_A1"/>
    <property type="match status" value="1"/>
</dbReference>
<evidence type="ECO:0000256" key="12">
    <source>
        <dbReference type="ARBA" id="ARBA00034003"/>
    </source>
</evidence>
<dbReference type="InterPro" id="IPR050191">
    <property type="entry name" value="ATP-dep_DNA_ligase"/>
</dbReference>
<keyword evidence="1 13" id="KW-0436">Ligase</keyword>
<evidence type="ECO:0000313" key="16">
    <source>
        <dbReference type="EMBL" id="GAA3639706.1"/>
    </source>
</evidence>
<evidence type="ECO:0000256" key="6">
    <source>
        <dbReference type="ARBA" id="ARBA00022763"/>
    </source>
</evidence>
<dbReference type="PANTHER" id="PTHR45674">
    <property type="entry name" value="DNA LIGASE 1/3 FAMILY MEMBER"/>
    <property type="match status" value="1"/>
</dbReference>
<evidence type="ECO:0000256" key="5">
    <source>
        <dbReference type="ARBA" id="ARBA00022741"/>
    </source>
</evidence>
<evidence type="ECO:0000256" key="2">
    <source>
        <dbReference type="ARBA" id="ARBA00022618"/>
    </source>
</evidence>
<evidence type="ECO:0000256" key="8">
    <source>
        <dbReference type="ARBA" id="ARBA00022842"/>
    </source>
</evidence>
<dbReference type="Gene3D" id="2.40.50.140">
    <property type="entry name" value="Nucleic acid-binding proteins"/>
    <property type="match status" value="1"/>
</dbReference>
<dbReference type="EC" id="6.5.1.1" evidence="13"/>
<comment type="similarity">
    <text evidence="14">Belongs to the ATP-dependent DNA ligase family.</text>
</comment>
<dbReference type="NCBIfam" id="TIGR00574">
    <property type="entry name" value="dnl1"/>
    <property type="match status" value="1"/>
</dbReference>
<dbReference type="InterPro" id="IPR012308">
    <property type="entry name" value="DNA_ligase_ATP-dep_N"/>
</dbReference>
<gene>
    <name evidence="16" type="ORF">GCM10022223_68520</name>
</gene>
<feature type="domain" description="ATP-dependent DNA ligase family profile" evidence="15">
    <location>
        <begin position="286"/>
        <end position="415"/>
    </location>
</feature>
<keyword evidence="5 13" id="KW-0547">Nucleotide-binding</keyword>
<keyword evidence="2" id="KW-0132">Cell division</keyword>
<evidence type="ECO:0000256" key="4">
    <source>
        <dbReference type="ARBA" id="ARBA00022723"/>
    </source>
</evidence>
<dbReference type="Gene3D" id="1.10.3260.10">
    <property type="entry name" value="DNA ligase, ATP-dependent, N-terminal domain"/>
    <property type="match status" value="1"/>
</dbReference>
<reference evidence="17" key="1">
    <citation type="journal article" date="2019" name="Int. J. Syst. Evol. Microbiol.">
        <title>The Global Catalogue of Microorganisms (GCM) 10K type strain sequencing project: providing services to taxonomists for standard genome sequencing and annotation.</title>
        <authorList>
            <consortium name="The Broad Institute Genomics Platform"/>
            <consortium name="The Broad Institute Genome Sequencing Center for Infectious Disease"/>
            <person name="Wu L."/>
            <person name="Ma J."/>
        </authorList>
    </citation>
    <scope>NUCLEOTIDE SEQUENCE [LARGE SCALE GENOMIC DNA]</scope>
    <source>
        <strain evidence="17">JCM 16902</strain>
    </source>
</reference>
<dbReference type="InterPro" id="IPR012309">
    <property type="entry name" value="DNA_ligase_ATP-dep_C"/>
</dbReference>
<keyword evidence="9 13" id="KW-0233">DNA recombination</keyword>
<evidence type="ECO:0000256" key="9">
    <source>
        <dbReference type="ARBA" id="ARBA00023172"/>
    </source>
</evidence>
<evidence type="ECO:0000256" key="3">
    <source>
        <dbReference type="ARBA" id="ARBA00022705"/>
    </source>
</evidence>
<dbReference type="Pfam" id="PF01068">
    <property type="entry name" value="DNA_ligase_A_M"/>
    <property type="match status" value="1"/>
</dbReference>
<organism evidence="16 17">
    <name type="scientific">Kineosporia mesophila</name>
    <dbReference type="NCBI Taxonomy" id="566012"/>
    <lineage>
        <taxon>Bacteria</taxon>
        <taxon>Bacillati</taxon>
        <taxon>Actinomycetota</taxon>
        <taxon>Actinomycetes</taxon>
        <taxon>Kineosporiales</taxon>
        <taxon>Kineosporiaceae</taxon>
        <taxon>Kineosporia</taxon>
    </lineage>
</organism>
<keyword evidence="4" id="KW-0479">Metal-binding</keyword>
<dbReference type="SUPFAM" id="SSF56091">
    <property type="entry name" value="DNA ligase/mRNA capping enzyme, catalytic domain"/>
    <property type="match status" value="1"/>
</dbReference>
<dbReference type="Pfam" id="PF04679">
    <property type="entry name" value="DNA_ligase_A_C"/>
    <property type="match status" value="1"/>
</dbReference>
<dbReference type="PROSITE" id="PS00333">
    <property type="entry name" value="DNA_LIGASE_A2"/>
    <property type="match status" value="1"/>
</dbReference>
<keyword evidence="3" id="KW-0235">DNA replication</keyword>
<dbReference type="InterPro" id="IPR012340">
    <property type="entry name" value="NA-bd_OB-fold"/>
</dbReference>
<dbReference type="InterPro" id="IPR016059">
    <property type="entry name" value="DNA_ligase_ATP-dep_CS"/>
</dbReference>
<dbReference type="RefSeq" id="WP_231486530.1">
    <property type="nucleotide sequence ID" value="NZ_BAAAZO010000013.1"/>
</dbReference>
<dbReference type="SUPFAM" id="SSF117018">
    <property type="entry name" value="ATP-dependent DNA ligase DNA-binding domain"/>
    <property type="match status" value="1"/>
</dbReference>
<dbReference type="InterPro" id="IPR036599">
    <property type="entry name" value="DNA_ligase_N_sf"/>
</dbReference>
<protein>
    <recommendedName>
        <fullName evidence="13">DNA ligase</fullName>
        <ecNumber evidence="13">6.5.1.1</ecNumber>
    </recommendedName>
</protein>
<comment type="caution">
    <text evidence="16">The sequence shown here is derived from an EMBL/GenBank/DDBJ whole genome shotgun (WGS) entry which is preliminary data.</text>
</comment>
<sequence length="530" mass="55586">MLLTEIAAASEAVAAASARRDKVALLAACLRRASGSDAPVVAAWLSGRTFQRRTGLGWASLRSAPPPAVSPSLTVQMVDAQLARASLLTGAGSSGERQKIVLELLSAATAGEQRLLSGLISGELRQGAAAGLIVDAVAKAAEVPLASVRRALSVHGDLPDVAAAALEGGESALSAFQLSIGRALAPMLAAPAPELGAALAKTGPAGVEWKLDGVRVQIHRQGSDVSVFTRTLDDITARVPEVVEAVRGLDVADAILDGEVIAYTASGRPAPFQVTSARVARHDLEKARAATPLSLTLFDALHVDGDDLIDRPGADRRTRLEVAAPELIVPRHVVDDPSDEAAVTGAQAFAADTLARGHEGVVVKSLASAYTMGRRGAGWVKVKPRITLDLVVLAAEWGHGRRTGKLSNLHLGARDPEGEYGPPGGFVMLGKTFKGLTDVMLDWQTGKLRELAERESKWVVHVRPELIVEIAFDGVQRSPRYPAGLALRFARVLAHRPDKPAAQADTIATVRSHHVVEDGAENSSADEAET</sequence>
<keyword evidence="17" id="KW-1185">Reference proteome</keyword>
<name>A0ABP7ATM3_9ACTN</name>
<evidence type="ECO:0000259" key="15">
    <source>
        <dbReference type="PROSITE" id="PS50160"/>
    </source>
</evidence>
<evidence type="ECO:0000256" key="14">
    <source>
        <dbReference type="RuleBase" id="RU004196"/>
    </source>
</evidence>
<dbReference type="InterPro" id="IPR012310">
    <property type="entry name" value="DNA_ligase_ATP-dep_cent"/>
</dbReference>
<keyword evidence="8" id="KW-0460">Magnesium</keyword>
<dbReference type="Gene3D" id="3.30.470.30">
    <property type="entry name" value="DNA ligase/mRNA capping enzyme"/>
    <property type="match status" value="1"/>
</dbReference>
<dbReference type="InterPro" id="IPR000977">
    <property type="entry name" value="DNA_ligase_ATP-dep"/>
</dbReference>
<accession>A0ABP7ATM3</accession>
<evidence type="ECO:0000256" key="1">
    <source>
        <dbReference type="ARBA" id="ARBA00022598"/>
    </source>
</evidence>
<dbReference type="Pfam" id="PF04675">
    <property type="entry name" value="DNA_ligase_A_N"/>
    <property type="match status" value="1"/>
</dbReference>
<keyword evidence="7 13" id="KW-0067">ATP-binding</keyword>
<dbReference type="PROSITE" id="PS50160">
    <property type="entry name" value="DNA_LIGASE_A3"/>
    <property type="match status" value="1"/>
</dbReference>
<evidence type="ECO:0000256" key="7">
    <source>
        <dbReference type="ARBA" id="ARBA00022840"/>
    </source>
</evidence>
<dbReference type="GO" id="GO:0016874">
    <property type="term" value="F:ligase activity"/>
    <property type="evidence" value="ECO:0007669"/>
    <property type="project" value="UniProtKB-KW"/>
</dbReference>
<evidence type="ECO:0000313" key="17">
    <source>
        <dbReference type="Proteomes" id="UP001501074"/>
    </source>
</evidence>
<dbReference type="PANTHER" id="PTHR45674:SF13">
    <property type="entry name" value="DNA LIGASE-RELATED"/>
    <property type="match status" value="1"/>
</dbReference>
<keyword evidence="11" id="KW-0131">Cell cycle</keyword>
<dbReference type="EMBL" id="BAAAZO010000013">
    <property type="protein sequence ID" value="GAA3639706.1"/>
    <property type="molecule type" value="Genomic_DNA"/>
</dbReference>
<proteinExistence type="inferred from homology"/>
<evidence type="ECO:0000256" key="10">
    <source>
        <dbReference type="ARBA" id="ARBA00023204"/>
    </source>
</evidence>
<evidence type="ECO:0000256" key="11">
    <source>
        <dbReference type="ARBA" id="ARBA00023306"/>
    </source>
</evidence>
<keyword evidence="10 13" id="KW-0234">DNA repair</keyword>
<evidence type="ECO:0000256" key="13">
    <source>
        <dbReference type="RuleBase" id="RU000617"/>
    </source>
</evidence>
<dbReference type="CDD" id="cd07901">
    <property type="entry name" value="Adenylation_DNA_ligase_Arch_LigB"/>
    <property type="match status" value="1"/>
</dbReference>
<keyword evidence="6 13" id="KW-0227">DNA damage</keyword>
<comment type="catalytic activity">
    <reaction evidence="12 13">
        <text>ATP + (deoxyribonucleotide)n-3'-hydroxyl + 5'-phospho-(deoxyribonucleotide)m = (deoxyribonucleotide)n+m + AMP + diphosphate.</text>
        <dbReference type="EC" id="6.5.1.1"/>
    </reaction>
</comment>
<dbReference type="SUPFAM" id="SSF50249">
    <property type="entry name" value="Nucleic acid-binding proteins"/>
    <property type="match status" value="1"/>
</dbReference>
<dbReference type="Proteomes" id="UP001501074">
    <property type="component" value="Unassembled WGS sequence"/>
</dbReference>